<dbReference type="InterPro" id="IPR045304">
    <property type="entry name" value="LbH_SAT"/>
</dbReference>
<dbReference type="PANTHER" id="PTHR42811">
    <property type="entry name" value="SERINE ACETYLTRANSFERASE"/>
    <property type="match status" value="1"/>
</dbReference>
<organism evidence="11 12">
    <name type="scientific">Anaerococcus lactolyticus S7-1-13</name>
    <dbReference type="NCBI Taxonomy" id="1284686"/>
    <lineage>
        <taxon>Bacteria</taxon>
        <taxon>Bacillati</taxon>
        <taxon>Bacillota</taxon>
        <taxon>Tissierellia</taxon>
        <taxon>Tissierellales</taxon>
        <taxon>Peptoniphilaceae</taxon>
        <taxon>Anaerococcus</taxon>
    </lineage>
</organism>
<evidence type="ECO:0000256" key="1">
    <source>
        <dbReference type="ARBA" id="ARBA00004876"/>
    </source>
</evidence>
<evidence type="ECO:0000256" key="6">
    <source>
        <dbReference type="ARBA" id="ARBA00022679"/>
    </source>
</evidence>
<dbReference type="PIRSF" id="PIRSF000441">
    <property type="entry name" value="CysE"/>
    <property type="match status" value="1"/>
</dbReference>
<protein>
    <recommendedName>
        <fullName evidence="4 10">Serine acetyltransferase</fullName>
        <ecNumber evidence="3 10">2.3.1.30</ecNumber>
    </recommendedName>
</protein>
<dbReference type="Gene3D" id="1.10.3130.10">
    <property type="entry name" value="serine acetyltransferase, domain 1"/>
    <property type="match status" value="1"/>
</dbReference>
<comment type="catalytic activity">
    <reaction evidence="9 10">
        <text>L-serine + acetyl-CoA = O-acetyl-L-serine + CoA</text>
        <dbReference type="Rhea" id="RHEA:24560"/>
        <dbReference type="ChEBI" id="CHEBI:33384"/>
        <dbReference type="ChEBI" id="CHEBI:57287"/>
        <dbReference type="ChEBI" id="CHEBI:57288"/>
        <dbReference type="ChEBI" id="CHEBI:58340"/>
        <dbReference type="EC" id="2.3.1.30"/>
    </reaction>
</comment>
<dbReference type="Proteomes" id="UP000029579">
    <property type="component" value="Unassembled WGS sequence"/>
</dbReference>
<dbReference type="EC" id="2.3.1.30" evidence="3 10"/>
<dbReference type="EMBL" id="JRMW01000043">
    <property type="protein sequence ID" value="KGF03170.1"/>
    <property type="molecule type" value="Genomic_DNA"/>
</dbReference>
<dbReference type="Pfam" id="PF00132">
    <property type="entry name" value="Hexapep"/>
    <property type="match status" value="1"/>
</dbReference>
<evidence type="ECO:0000256" key="9">
    <source>
        <dbReference type="ARBA" id="ARBA00049486"/>
    </source>
</evidence>
<dbReference type="OrthoDB" id="9801456at2"/>
<comment type="pathway">
    <text evidence="1">Amino-acid biosynthesis; L-cysteine biosynthesis; L-cysteine from L-serine: step 1/2.</text>
</comment>
<evidence type="ECO:0000256" key="2">
    <source>
        <dbReference type="ARBA" id="ARBA00007274"/>
    </source>
</evidence>
<evidence type="ECO:0000256" key="8">
    <source>
        <dbReference type="ARBA" id="ARBA00023315"/>
    </source>
</evidence>
<dbReference type="InterPro" id="IPR001451">
    <property type="entry name" value="Hexapep"/>
</dbReference>
<evidence type="ECO:0000256" key="4">
    <source>
        <dbReference type="ARBA" id="ARBA00018522"/>
    </source>
</evidence>
<evidence type="ECO:0000313" key="12">
    <source>
        <dbReference type="Proteomes" id="UP000029579"/>
    </source>
</evidence>
<dbReference type="RefSeq" id="WP_037328844.1">
    <property type="nucleotide sequence ID" value="NZ_JRMW01000043.1"/>
</dbReference>
<evidence type="ECO:0000256" key="3">
    <source>
        <dbReference type="ARBA" id="ARBA00013266"/>
    </source>
</evidence>
<dbReference type="GO" id="GO:0009001">
    <property type="term" value="F:serine O-acetyltransferase activity"/>
    <property type="evidence" value="ECO:0007669"/>
    <property type="project" value="UniProtKB-EC"/>
</dbReference>
<dbReference type="FunFam" id="2.160.10.10:FF:000007">
    <property type="entry name" value="Serine acetyltransferase"/>
    <property type="match status" value="1"/>
</dbReference>
<gene>
    <name evidence="11" type="ORF">HMPREF1630_09260</name>
</gene>
<keyword evidence="6 10" id="KW-0808">Transferase</keyword>
<comment type="similarity">
    <text evidence="2 10">Belongs to the transferase hexapeptide repeat family.</text>
</comment>
<keyword evidence="7" id="KW-0198">Cysteine biosynthesis</keyword>
<dbReference type="InterPro" id="IPR053376">
    <property type="entry name" value="Serine_acetyltransferase"/>
</dbReference>
<dbReference type="InterPro" id="IPR011004">
    <property type="entry name" value="Trimer_LpxA-like_sf"/>
</dbReference>
<accession>A0A095WZC3</accession>
<dbReference type="AlphaFoldDB" id="A0A095WZC3"/>
<dbReference type="Gene3D" id="2.160.10.10">
    <property type="entry name" value="Hexapeptide repeat proteins"/>
    <property type="match status" value="1"/>
</dbReference>
<dbReference type="SUPFAM" id="SSF51161">
    <property type="entry name" value="Trimeric LpxA-like enzymes"/>
    <property type="match status" value="1"/>
</dbReference>
<evidence type="ECO:0000313" key="11">
    <source>
        <dbReference type="EMBL" id="KGF03170.1"/>
    </source>
</evidence>
<dbReference type="GO" id="GO:0006535">
    <property type="term" value="P:cysteine biosynthetic process from serine"/>
    <property type="evidence" value="ECO:0007669"/>
    <property type="project" value="InterPro"/>
</dbReference>
<evidence type="ECO:0000256" key="7">
    <source>
        <dbReference type="ARBA" id="ARBA00023192"/>
    </source>
</evidence>
<dbReference type="eggNOG" id="COG1045">
    <property type="taxonomic scope" value="Bacteria"/>
</dbReference>
<dbReference type="GO" id="GO:0005737">
    <property type="term" value="C:cytoplasm"/>
    <property type="evidence" value="ECO:0007669"/>
    <property type="project" value="InterPro"/>
</dbReference>
<dbReference type="NCBIfam" id="NF041874">
    <property type="entry name" value="EPS_EpsC"/>
    <property type="match status" value="1"/>
</dbReference>
<evidence type="ECO:0000256" key="10">
    <source>
        <dbReference type="PIRNR" id="PIRNR000441"/>
    </source>
</evidence>
<dbReference type="InterPro" id="IPR005881">
    <property type="entry name" value="Ser_O-AcTrfase"/>
</dbReference>
<keyword evidence="8 10" id="KW-0012">Acyltransferase</keyword>
<name>A0A095WZC3_9FIRM</name>
<dbReference type="CDD" id="cd03354">
    <property type="entry name" value="LbH_SAT"/>
    <property type="match status" value="1"/>
</dbReference>
<proteinExistence type="inferred from homology"/>
<dbReference type="InterPro" id="IPR042122">
    <property type="entry name" value="Ser_AcTrfase_N_sf"/>
</dbReference>
<evidence type="ECO:0000256" key="5">
    <source>
        <dbReference type="ARBA" id="ARBA00022605"/>
    </source>
</evidence>
<reference evidence="11 12" key="1">
    <citation type="submission" date="2014-07" db="EMBL/GenBank/DDBJ databases">
        <authorList>
            <person name="McCorrison J."/>
            <person name="Sanka R."/>
            <person name="Torralba M."/>
            <person name="Gillis M."/>
            <person name="Haft D.H."/>
            <person name="Methe B."/>
            <person name="Sutton G."/>
            <person name="Nelson K.E."/>
        </authorList>
    </citation>
    <scope>NUCLEOTIDE SEQUENCE [LARGE SCALE GENOMIC DNA]</scope>
    <source>
        <strain evidence="11 12">S7-1-13</strain>
    </source>
</reference>
<sequence length="175" mass="18849">MLSYNEYKEELIKNALANDPALKSEEEAILFSAGIKALLSHYIAHKLYLQGKVYEAQEIAFKSRMETGIEIHPGAKIGRRCYIDHGMGVVIGETAEVGDDVLMYHSVTLGAVTNEKVKRHPTVGNHVMIGAGAVLLGNITIGNNCQIGANSVVLEDVPDNSTAVGAPARIIAHKK</sequence>
<dbReference type="UniPathway" id="UPA00136">
    <property type="reaction ID" value="UER00199"/>
</dbReference>
<comment type="caution">
    <text evidence="11">The sequence shown here is derived from an EMBL/GenBank/DDBJ whole genome shotgun (WGS) entry which is preliminary data.</text>
</comment>
<keyword evidence="5" id="KW-0028">Amino-acid biosynthesis</keyword>